<proteinExistence type="predicted"/>
<organism evidence="1 2">
    <name type="scientific">Kitasatospora arboriphila</name>
    <dbReference type="NCBI Taxonomy" id="258052"/>
    <lineage>
        <taxon>Bacteria</taxon>
        <taxon>Bacillati</taxon>
        <taxon>Actinomycetota</taxon>
        <taxon>Actinomycetes</taxon>
        <taxon>Kitasatosporales</taxon>
        <taxon>Streptomycetaceae</taxon>
        <taxon>Kitasatospora</taxon>
    </lineage>
</organism>
<accession>A0ABP4E2G2</accession>
<sequence>MGTIWTVCSAAGVLLAALLRWLPVRGRAEGLGAVRLAALRGGGKAALAVVVVEYRLAGALDADRGGRLRLRGRVDLPAEPTPVHRAVRSGLARPLALPDLAGRPAVQRARREVRRDLAGRHLVCGAARLAAARLISEAAAGAAVAAILHGAAVPGAPLAAAALVLLLAGPRTVAGRRELARLRRLHPLPPAPAATTRPVDRPGAAEEAALLVALHGRRALRTLLPVFSAGTGLFGGRTARDVVSRSDEAHGFHHGWIPGSGTGNGP</sequence>
<dbReference type="RefSeq" id="WP_344624645.1">
    <property type="nucleotide sequence ID" value="NZ_BAAALD010000032.1"/>
</dbReference>
<protein>
    <recommendedName>
        <fullName evidence="3">TIGR04222 domain-containing membrane protein</fullName>
    </recommendedName>
</protein>
<name>A0ABP4E2G2_9ACTN</name>
<dbReference type="Proteomes" id="UP001499987">
    <property type="component" value="Unassembled WGS sequence"/>
</dbReference>
<comment type="caution">
    <text evidence="1">The sequence shown here is derived from an EMBL/GenBank/DDBJ whole genome shotgun (WGS) entry which is preliminary data.</text>
</comment>
<keyword evidence="2" id="KW-1185">Reference proteome</keyword>
<evidence type="ECO:0008006" key="3">
    <source>
        <dbReference type="Google" id="ProtNLM"/>
    </source>
</evidence>
<reference evidence="2" key="1">
    <citation type="journal article" date="2019" name="Int. J. Syst. Evol. Microbiol.">
        <title>The Global Catalogue of Microorganisms (GCM) 10K type strain sequencing project: providing services to taxonomists for standard genome sequencing and annotation.</title>
        <authorList>
            <consortium name="The Broad Institute Genomics Platform"/>
            <consortium name="The Broad Institute Genome Sequencing Center for Infectious Disease"/>
            <person name="Wu L."/>
            <person name="Ma J."/>
        </authorList>
    </citation>
    <scope>NUCLEOTIDE SEQUENCE [LARGE SCALE GENOMIC DNA]</scope>
    <source>
        <strain evidence="2">JCM 13002</strain>
    </source>
</reference>
<evidence type="ECO:0000313" key="1">
    <source>
        <dbReference type="EMBL" id="GAA1089130.1"/>
    </source>
</evidence>
<dbReference type="EMBL" id="BAAALD010000032">
    <property type="protein sequence ID" value="GAA1089130.1"/>
    <property type="molecule type" value="Genomic_DNA"/>
</dbReference>
<gene>
    <name evidence="1" type="ORF">GCM10009663_36060</name>
</gene>
<evidence type="ECO:0000313" key="2">
    <source>
        <dbReference type="Proteomes" id="UP001499987"/>
    </source>
</evidence>